<feature type="transmembrane region" description="Helical" evidence="7">
    <location>
        <begin position="77"/>
        <end position="98"/>
    </location>
</feature>
<dbReference type="Proteomes" id="UP000252770">
    <property type="component" value="Unassembled WGS sequence"/>
</dbReference>
<keyword evidence="3" id="KW-1003">Cell membrane</keyword>
<evidence type="ECO:0000256" key="3">
    <source>
        <dbReference type="ARBA" id="ARBA00022475"/>
    </source>
</evidence>
<keyword evidence="6 7" id="KW-0472">Membrane</keyword>
<gene>
    <name evidence="9" type="ORF">DT076_13750</name>
</gene>
<keyword evidence="10" id="KW-1185">Reference proteome</keyword>
<evidence type="ECO:0000313" key="9">
    <source>
        <dbReference type="EMBL" id="RCK69029.1"/>
    </source>
</evidence>
<feature type="transmembrane region" description="Helical" evidence="7">
    <location>
        <begin position="107"/>
        <end position="131"/>
    </location>
</feature>
<evidence type="ECO:0000256" key="1">
    <source>
        <dbReference type="ARBA" id="ARBA00004651"/>
    </source>
</evidence>
<organism evidence="9 10">
    <name type="scientific">Desertihabitans brevis</name>
    <dbReference type="NCBI Taxonomy" id="2268447"/>
    <lineage>
        <taxon>Bacteria</taxon>
        <taxon>Bacillati</taxon>
        <taxon>Actinomycetota</taxon>
        <taxon>Actinomycetes</taxon>
        <taxon>Propionibacteriales</taxon>
        <taxon>Propionibacteriaceae</taxon>
        <taxon>Desertihabitans</taxon>
    </lineage>
</organism>
<feature type="transmembrane region" description="Helical" evidence="7">
    <location>
        <begin position="12"/>
        <end position="37"/>
    </location>
</feature>
<evidence type="ECO:0000256" key="2">
    <source>
        <dbReference type="ARBA" id="ARBA00022448"/>
    </source>
</evidence>
<keyword evidence="5 7" id="KW-1133">Transmembrane helix</keyword>
<evidence type="ECO:0000256" key="6">
    <source>
        <dbReference type="ARBA" id="ARBA00023136"/>
    </source>
</evidence>
<evidence type="ECO:0000313" key="10">
    <source>
        <dbReference type="Proteomes" id="UP000252770"/>
    </source>
</evidence>
<dbReference type="PANTHER" id="PTHR43005:SF1">
    <property type="entry name" value="SPERMIDINE_PUTRESCINE TRANSPORT SYSTEM PERMEASE PROTEIN"/>
    <property type="match status" value="1"/>
</dbReference>
<evidence type="ECO:0000256" key="7">
    <source>
        <dbReference type="RuleBase" id="RU363032"/>
    </source>
</evidence>
<dbReference type="InterPro" id="IPR000515">
    <property type="entry name" value="MetI-like"/>
</dbReference>
<keyword evidence="2 7" id="KW-0813">Transport</keyword>
<proteinExistence type="inferred from homology"/>
<protein>
    <submittedName>
        <fullName evidence="9">Sugar ABC transporter permease</fullName>
    </submittedName>
</protein>
<dbReference type="CDD" id="cd06261">
    <property type="entry name" value="TM_PBP2"/>
    <property type="match status" value="1"/>
</dbReference>
<dbReference type="PANTHER" id="PTHR43005">
    <property type="entry name" value="BLR7065 PROTEIN"/>
    <property type="match status" value="1"/>
</dbReference>
<dbReference type="Pfam" id="PF00528">
    <property type="entry name" value="BPD_transp_1"/>
    <property type="match status" value="1"/>
</dbReference>
<accession>A0A367YU25</accession>
<sequence length="295" mass="32022">MKDPRRPRRGLGFPGLLMAPAVIFMAGLSIIPFLTLIGMSFSRVRLLGGAALEWRGLDNWARALTDPNLWTSWASTVLYFVVTVGLELLIGVGVAVALHRVLRGRGLVLSLVLLPMFVAPVIVGLLGRYLVDPTFGLYTNWLQAVGIDIDPLGSPVTAFIAVALMDVWEWTPLITLITLAGLSGVNPSILEAAALDGASRTRTLFHIIFPSISNVLLVAFLIRSMDAVRYFDIITITTNGGPADATKIVPLRLYETAFRFFDLGYAAAIGLMMLAVTIAMAKVFVRLLDRKGLAQ</sequence>
<dbReference type="SUPFAM" id="SSF161098">
    <property type="entry name" value="MetI-like"/>
    <property type="match status" value="1"/>
</dbReference>
<comment type="subcellular location">
    <subcellularLocation>
        <location evidence="1 7">Cell membrane</location>
        <topology evidence="1 7">Multi-pass membrane protein</topology>
    </subcellularLocation>
</comment>
<dbReference type="EMBL" id="QOUI01000008">
    <property type="protein sequence ID" value="RCK69029.1"/>
    <property type="molecule type" value="Genomic_DNA"/>
</dbReference>
<feature type="transmembrane region" description="Helical" evidence="7">
    <location>
        <begin position="263"/>
        <end position="285"/>
    </location>
</feature>
<dbReference type="InterPro" id="IPR035906">
    <property type="entry name" value="MetI-like_sf"/>
</dbReference>
<comment type="similarity">
    <text evidence="7">Belongs to the binding-protein-dependent transport system permease family.</text>
</comment>
<feature type="transmembrane region" description="Helical" evidence="7">
    <location>
        <begin position="203"/>
        <end position="222"/>
    </location>
</feature>
<dbReference type="GO" id="GO:0055085">
    <property type="term" value="P:transmembrane transport"/>
    <property type="evidence" value="ECO:0007669"/>
    <property type="project" value="InterPro"/>
</dbReference>
<comment type="caution">
    <text evidence="9">The sequence shown here is derived from an EMBL/GenBank/DDBJ whole genome shotgun (WGS) entry which is preliminary data.</text>
</comment>
<dbReference type="Gene3D" id="1.10.3720.10">
    <property type="entry name" value="MetI-like"/>
    <property type="match status" value="1"/>
</dbReference>
<evidence type="ECO:0000256" key="4">
    <source>
        <dbReference type="ARBA" id="ARBA00022692"/>
    </source>
</evidence>
<keyword evidence="4 7" id="KW-0812">Transmembrane</keyword>
<dbReference type="AlphaFoldDB" id="A0A367YU25"/>
<dbReference type="PROSITE" id="PS50928">
    <property type="entry name" value="ABC_TM1"/>
    <property type="match status" value="1"/>
</dbReference>
<evidence type="ECO:0000259" key="8">
    <source>
        <dbReference type="PROSITE" id="PS50928"/>
    </source>
</evidence>
<feature type="domain" description="ABC transmembrane type-1" evidence="8">
    <location>
        <begin position="73"/>
        <end position="284"/>
    </location>
</feature>
<name>A0A367YU25_9ACTN</name>
<feature type="transmembrane region" description="Helical" evidence="7">
    <location>
        <begin position="158"/>
        <end position="182"/>
    </location>
</feature>
<evidence type="ECO:0000256" key="5">
    <source>
        <dbReference type="ARBA" id="ARBA00022989"/>
    </source>
</evidence>
<dbReference type="GO" id="GO:0005886">
    <property type="term" value="C:plasma membrane"/>
    <property type="evidence" value="ECO:0007669"/>
    <property type="project" value="UniProtKB-SubCell"/>
</dbReference>
<reference evidence="9 10" key="1">
    <citation type="submission" date="2018-07" db="EMBL/GenBank/DDBJ databases">
        <title>Desertimonas flava gen. nov. sp. nov.</title>
        <authorList>
            <person name="Liu S."/>
        </authorList>
    </citation>
    <scope>NUCLEOTIDE SEQUENCE [LARGE SCALE GENOMIC DNA]</scope>
    <source>
        <strain evidence="9 10">16Sb5-5</strain>
    </source>
</reference>